<evidence type="ECO:0000313" key="2">
    <source>
        <dbReference type="EMBL" id="SUG27756.1"/>
    </source>
</evidence>
<feature type="chain" id="PRO_5016878875" description="Fimbrial protein" evidence="1">
    <location>
        <begin position="26"/>
        <end position="209"/>
    </location>
</feature>
<keyword evidence="1" id="KW-0732">Signal</keyword>
<organism evidence="2 3">
    <name type="scientific">Salmonella enterica</name>
    <name type="common">Salmonella choleraesuis</name>
    <dbReference type="NCBI Taxonomy" id="28901"/>
    <lineage>
        <taxon>Bacteria</taxon>
        <taxon>Pseudomonadati</taxon>
        <taxon>Pseudomonadota</taxon>
        <taxon>Gammaproteobacteria</taxon>
        <taxon>Enterobacterales</taxon>
        <taxon>Enterobacteriaceae</taxon>
        <taxon>Salmonella</taxon>
    </lineage>
</organism>
<dbReference type="EMBL" id="UGWQ01000004">
    <property type="protein sequence ID" value="SUG27756.1"/>
    <property type="molecule type" value="Genomic_DNA"/>
</dbReference>
<gene>
    <name evidence="2" type="ORF">NCTC10718_05085</name>
</gene>
<proteinExistence type="predicted"/>
<protein>
    <recommendedName>
        <fullName evidence="4">Fimbrial protein</fullName>
    </recommendedName>
</protein>
<sequence length="209" mass="23092">MNTYRKLHLHLALTASIVCAFPSHADVTFKITSHSRDVAVHYVGGHPKRTVHNGTSMSNIPFGSSFKADGTNKDNYAIEMDIQGVTRYTSFVKGDYIYSVYAIVCNREATGCLQKSVNENNRVGVLWFGKSNGDKPIETPLNIKTYWYDSSVWNNAIINFPGGTGPEWWGVTFCTALRTKNALYRVDSAGCPSLPLLPTPDATCPAVEY</sequence>
<accession>A0A379SFN2</accession>
<evidence type="ECO:0000313" key="3">
    <source>
        <dbReference type="Proteomes" id="UP000254332"/>
    </source>
</evidence>
<evidence type="ECO:0008006" key="4">
    <source>
        <dbReference type="Google" id="ProtNLM"/>
    </source>
</evidence>
<feature type="signal peptide" evidence="1">
    <location>
        <begin position="1"/>
        <end position="25"/>
    </location>
</feature>
<evidence type="ECO:0000256" key="1">
    <source>
        <dbReference type="SAM" id="SignalP"/>
    </source>
</evidence>
<reference evidence="2 3" key="1">
    <citation type="submission" date="2018-06" db="EMBL/GenBank/DDBJ databases">
        <authorList>
            <consortium name="Pathogen Informatics"/>
            <person name="Doyle S."/>
        </authorList>
    </citation>
    <scope>NUCLEOTIDE SEQUENCE [LARGE SCALE GENOMIC DNA]</scope>
    <source>
        <strain evidence="2 3">NCTC10718</strain>
    </source>
</reference>
<dbReference type="Proteomes" id="UP000254332">
    <property type="component" value="Unassembled WGS sequence"/>
</dbReference>
<name>A0A379SFN2_SALER</name>
<dbReference type="AlphaFoldDB" id="A0A379SFN2"/>